<keyword evidence="2" id="KW-0472">Membrane</keyword>
<feature type="compositionally biased region" description="Basic residues" evidence="1">
    <location>
        <begin position="168"/>
        <end position="185"/>
    </location>
</feature>
<dbReference type="EMBL" id="JBDFQZ010000012">
    <property type="protein sequence ID" value="KAK9674255.1"/>
    <property type="molecule type" value="Genomic_DNA"/>
</dbReference>
<keyword evidence="2" id="KW-1133">Transmembrane helix</keyword>
<protein>
    <submittedName>
        <fullName evidence="3">Uncharacterized protein</fullName>
    </submittedName>
</protein>
<dbReference type="Proteomes" id="UP001443914">
    <property type="component" value="Unassembled WGS sequence"/>
</dbReference>
<feature type="region of interest" description="Disordered" evidence="1">
    <location>
        <begin position="168"/>
        <end position="191"/>
    </location>
</feature>
<sequence>MIKIRDVCGGMWDVVYFIEHICILDLIRFLLACCICYICLVFLYLLFKLGLCQCLARSFCKMCWAACETYWFTLEYVCCYCWRKIRHTKRVYRGRQRIRRQLSRDIELGYISSSPSGVEDFYDAFDSNLDVIRKSYLGRGNGRGRRRRRFQGNSVRLRRGKLLGRLNGRSRRGRRRDRSKHFHSRRCLDRT</sequence>
<dbReference type="EMBL" id="JBDFQZ010000012">
    <property type="protein sequence ID" value="KAK9674257.1"/>
    <property type="molecule type" value="Genomic_DNA"/>
</dbReference>
<dbReference type="PANTHER" id="PTHR35278:SF4">
    <property type="entry name" value="TRANSMEMBRANE PROTEIN"/>
    <property type="match status" value="1"/>
</dbReference>
<evidence type="ECO:0000313" key="4">
    <source>
        <dbReference type="Proteomes" id="UP001443914"/>
    </source>
</evidence>
<keyword evidence="4" id="KW-1185">Reference proteome</keyword>
<dbReference type="PANTHER" id="PTHR35278">
    <property type="entry name" value="TRANSMEMBRANE PROTEIN-RELATED"/>
    <property type="match status" value="1"/>
</dbReference>
<proteinExistence type="predicted"/>
<name>A0AAW1HE16_SAPOF</name>
<dbReference type="EMBL" id="JBDFQZ010000012">
    <property type="protein sequence ID" value="KAK9674256.1"/>
    <property type="molecule type" value="Genomic_DNA"/>
</dbReference>
<accession>A0AAW1HE16</accession>
<feature type="transmembrane region" description="Helical" evidence="2">
    <location>
        <begin position="26"/>
        <end position="47"/>
    </location>
</feature>
<evidence type="ECO:0000256" key="1">
    <source>
        <dbReference type="SAM" id="MobiDB-lite"/>
    </source>
</evidence>
<reference evidence="3 4" key="1">
    <citation type="submission" date="2024-03" db="EMBL/GenBank/DDBJ databases">
        <title>WGS assembly of Saponaria officinalis var. Norfolk2.</title>
        <authorList>
            <person name="Jenkins J."/>
            <person name="Shu S."/>
            <person name="Grimwood J."/>
            <person name="Barry K."/>
            <person name="Goodstein D."/>
            <person name="Schmutz J."/>
            <person name="Leebens-Mack J."/>
            <person name="Osbourn A."/>
        </authorList>
    </citation>
    <scope>NUCLEOTIDE SEQUENCE [LARGE SCALE GENOMIC DNA]</scope>
    <source>
        <strain evidence="4">cv. Norfolk2</strain>
        <strain evidence="3">JIC</strain>
        <tissue evidence="3">Leaf</tissue>
    </source>
</reference>
<evidence type="ECO:0000313" key="3">
    <source>
        <dbReference type="EMBL" id="KAK9674255.1"/>
    </source>
</evidence>
<keyword evidence="2" id="KW-0812">Transmembrane</keyword>
<evidence type="ECO:0000256" key="2">
    <source>
        <dbReference type="SAM" id="Phobius"/>
    </source>
</evidence>
<gene>
    <name evidence="3" type="ORF">RND81_12G221500</name>
</gene>
<organism evidence="3 4">
    <name type="scientific">Saponaria officinalis</name>
    <name type="common">Common soapwort</name>
    <name type="synonym">Lychnis saponaria</name>
    <dbReference type="NCBI Taxonomy" id="3572"/>
    <lineage>
        <taxon>Eukaryota</taxon>
        <taxon>Viridiplantae</taxon>
        <taxon>Streptophyta</taxon>
        <taxon>Embryophyta</taxon>
        <taxon>Tracheophyta</taxon>
        <taxon>Spermatophyta</taxon>
        <taxon>Magnoliopsida</taxon>
        <taxon>eudicotyledons</taxon>
        <taxon>Gunneridae</taxon>
        <taxon>Pentapetalae</taxon>
        <taxon>Caryophyllales</taxon>
        <taxon>Caryophyllaceae</taxon>
        <taxon>Caryophylleae</taxon>
        <taxon>Saponaria</taxon>
    </lineage>
</organism>
<dbReference type="AlphaFoldDB" id="A0AAW1HE16"/>
<comment type="caution">
    <text evidence="3">The sequence shown here is derived from an EMBL/GenBank/DDBJ whole genome shotgun (WGS) entry which is preliminary data.</text>
</comment>